<keyword evidence="1" id="KW-0815">Transposition</keyword>
<dbReference type="GO" id="GO:0003964">
    <property type="term" value="F:RNA-directed DNA polymerase activity"/>
    <property type="evidence" value="ECO:0007669"/>
    <property type="project" value="UniProtKB-KW"/>
</dbReference>
<dbReference type="EMBL" id="AVOT02030452">
    <property type="protein sequence ID" value="MBW0523649.1"/>
    <property type="molecule type" value="Genomic_DNA"/>
</dbReference>
<keyword evidence="2" id="KW-0548">Nucleotidyltransferase</keyword>
<comment type="caution">
    <text evidence="18">The sequence shown here is derived from an EMBL/GenBank/DDBJ whole genome shotgun (WGS) entry which is preliminary data.</text>
</comment>
<dbReference type="InterPro" id="IPR001584">
    <property type="entry name" value="Integrase_cat-core"/>
</dbReference>
<dbReference type="InterPro" id="IPR036397">
    <property type="entry name" value="RNaseH_sf"/>
</dbReference>
<evidence type="ECO:0000256" key="7">
    <source>
        <dbReference type="ARBA" id="ARBA00022842"/>
    </source>
</evidence>
<dbReference type="Pfam" id="PF00665">
    <property type="entry name" value="rve"/>
    <property type="match status" value="1"/>
</dbReference>
<keyword evidence="19" id="KW-1185">Reference proteome</keyword>
<dbReference type="InterPro" id="IPR039537">
    <property type="entry name" value="Retrotran_Ty1/copia-like"/>
</dbReference>
<dbReference type="GO" id="GO:0003723">
    <property type="term" value="F:RNA binding"/>
    <property type="evidence" value="ECO:0007669"/>
    <property type="project" value="UniProtKB-KW"/>
</dbReference>
<dbReference type="GO" id="GO:0006310">
    <property type="term" value="P:DNA recombination"/>
    <property type="evidence" value="ECO:0007669"/>
    <property type="project" value="UniProtKB-KW"/>
</dbReference>
<dbReference type="Pfam" id="PF25597">
    <property type="entry name" value="SH3_retrovirus"/>
    <property type="match status" value="1"/>
</dbReference>
<keyword evidence="8" id="KW-0694">RNA-binding</keyword>
<keyword evidence="11" id="KW-0239">DNA-directed DNA polymerase</keyword>
<comment type="catalytic activity">
    <reaction evidence="14">
        <text>DNA(n) + a 2'-deoxyribonucleoside 5'-triphosphate = DNA(n+1) + diphosphate</text>
        <dbReference type="Rhea" id="RHEA:22508"/>
        <dbReference type="Rhea" id="RHEA-COMP:17339"/>
        <dbReference type="Rhea" id="RHEA-COMP:17340"/>
        <dbReference type="ChEBI" id="CHEBI:33019"/>
        <dbReference type="ChEBI" id="CHEBI:61560"/>
        <dbReference type="ChEBI" id="CHEBI:173112"/>
        <dbReference type="EC" id="2.7.7.49"/>
    </reaction>
</comment>
<name>A0A9Q3EM07_9BASI</name>
<dbReference type="InterPro" id="IPR057670">
    <property type="entry name" value="SH3_retrovirus"/>
</dbReference>
<evidence type="ECO:0000313" key="18">
    <source>
        <dbReference type="EMBL" id="MBW0523649.1"/>
    </source>
</evidence>
<evidence type="ECO:0000256" key="16">
    <source>
        <dbReference type="SAM" id="MobiDB-lite"/>
    </source>
</evidence>
<evidence type="ECO:0000256" key="11">
    <source>
        <dbReference type="ARBA" id="ARBA00022932"/>
    </source>
</evidence>
<protein>
    <recommendedName>
        <fullName evidence="17">Integrase catalytic domain-containing protein</fullName>
    </recommendedName>
</protein>
<keyword evidence="9" id="KW-0229">DNA integration</keyword>
<evidence type="ECO:0000256" key="12">
    <source>
        <dbReference type="ARBA" id="ARBA00023172"/>
    </source>
</evidence>
<evidence type="ECO:0000256" key="9">
    <source>
        <dbReference type="ARBA" id="ARBA00022908"/>
    </source>
</evidence>
<evidence type="ECO:0000256" key="6">
    <source>
        <dbReference type="ARBA" id="ARBA00022801"/>
    </source>
</evidence>
<evidence type="ECO:0000256" key="14">
    <source>
        <dbReference type="ARBA" id="ARBA00048173"/>
    </source>
</evidence>
<evidence type="ECO:0000256" key="4">
    <source>
        <dbReference type="ARBA" id="ARBA00022723"/>
    </source>
</evidence>
<keyword evidence="12" id="KW-0233">DNA recombination</keyword>
<dbReference type="Proteomes" id="UP000765509">
    <property type="component" value="Unassembled WGS sequence"/>
</dbReference>
<dbReference type="GO" id="GO:0032196">
    <property type="term" value="P:transposition"/>
    <property type="evidence" value="ECO:0007669"/>
    <property type="project" value="UniProtKB-KW"/>
</dbReference>
<dbReference type="Gene3D" id="3.30.420.10">
    <property type="entry name" value="Ribonuclease H-like superfamily/Ribonuclease H"/>
    <property type="match status" value="1"/>
</dbReference>
<evidence type="ECO:0000256" key="2">
    <source>
        <dbReference type="ARBA" id="ARBA00022695"/>
    </source>
</evidence>
<reference evidence="18" key="1">
    <citation type="submission" date="2021-03" db="EMBL/GenBank/DDBJ databases">
        <title>Draft genome sequence of rust myrtle Austropuccinia psidii MF-1, a brazilian biotype.</title>
        <authorList>
            <person name="Quecine M.C."/>
            <person name="Pachon D.M.R."/>
            <person name="Bonatelli M.L."/>
            <person name="Correr F.H."/>
            <person name="Franceschini L.M."/>
            <person name="Leite T.F."/>
            <person name="Margarido G.R.A."/>
            <person name="Almeida C.A."/>
            <person name="Ferrarezi J.A."/>
            <person name="Labate C.A."/>
        </authorList>
    </citation>
    <scope>NUCLEOTIDE SEQUENCE</scope>
    <source>
        <strain evidence="18">MF-1</strain>
    </source>
</reference>
<dbReference type="Pfam" id="PF07727">
    <property type="entry name" value="RVT_2"/>
    <property type="match status" value="1"/>
</dbReference>
<keyword evidence="10" id="KW-0695">RNA-directed DNA polymerase</keyword>
<dbReference type="PANTHER" id="PTHR42648">
    <property type="entry name" value="TRANSPOSASE, PUTATIVE-RELATED"/>
    <property type="match status" value="1"/>
</dbReference>
<keyword evidence="7" id="KW-0460">Magnesium</keyword>
<comment type="catalytic activity">
    <reaction evidence="15">
        <text>DNA(n) + a 2'-deoxyribonucleoside 5'-triphosphate = DNA(n+1) + diphosphate</text>
        <dbReference type="Rhea" id="RHEA:22508"/>
        <dbReference type="Rhea" id="RHEA-COMP:17339"/>
        <dbReference type="Rhea" id="RHEA-COMP:17340"/>
        <dbReference type="ChEBI" id="CHEBI:33019"/>
        <dbReference type="ChEBI" id="CHEBI:61560"/>
        <dbReference type="ChEBI" id="CHEBI:173112"/>
        <dbReference type="EC" id="2.7.7.7"/>
    </reaction>
</comment>
<evidence type="ECO:0000256" key="10">
    <source>
        <dbReference type="ARBA" id="ARBA00022918"/>
    </source>
</evidence>
<gene>
    <name evidence="18" type="ORF">O181_063364</name>
</gene>
<dbReference type="GO" id="GO:0015074">
    <property type="term" value="P:DNA integration"/>
    <property type="evidence" value="ECO:0007669"/>
    <property type="project" value="UniProtKB-KW"/>
</dbReference>
<keyword evidence="5" id="KW-0255">Endonuclease</keyword>
<evidence type="ECO:0000313" key="19">
    <source>
        <dbReference type="Proteomes" id="UP000765509"/>
    </source>
</evidence>
<evidence type="ECO:0000256" key="1">
    <source>
        <dbReference type="ARBA" id="ARBA00022578"/>
    </source>
</evidence>
<dbReference type="SUPFAM" id="SSF56672">
    <property type="entry name" value="DNA/RNA polymerases"/>
    <property type="match status" value="1"/>
</dbReference>
<evidence type="ECO:0000259" key="17">
    <source>
        <dbReference type="PROSITE" id="PS50994"/>
    </source>
</evidence>
<keyword evidence="6" id="KW-0378">Hydrolase</keyword>
<dbReference type="InterPro" id="IPR012337">
    <property type="entry name" value="RNaseH-like_sf"/>
</dbReference>
<evidence type="ECO:0000256" key="8">
    <source>
        <dbReference type="ARBA" id="ARBA00022884"/>
    </source>
</evidence>
<evidence type="ECO:0000256" key="5">
    <source>
        <dbReference type="ARBA" id="ARBA00022759"/>
    </source>
</evidence>
<dbReference type="GO" id="GO:0005634">
    <property type="term" value="C:nucleus"/>
    <property type="evidence" value="ECO:0007669"/>
    <property type="project" value="UniProtKB-ARBA"/>
</dbReference>
<dbReference type="InterPro" id="IPR043502">
    <property type="entry name" value="DNA/RNA_pol_sf"/>
</dbReference>
<organism evidence="18 19">
    <name type="scientific">Austropuccinia psidii MF-1</name>
    <dbReference type="NCBI Taxonomy" id="1389203"/>
    <lineage>
        <taxon>Eukaryota</taxon>
        <taxon>Fungi</taxon>
        <taxon>Dikarya</taxon>
        <taxon>Basidiomycota</taxon>
        <taxon>Pucciniomycotina</taxon>
        <taxon>Pucciniomycetes</taxon>
        <taxon>Pucciniales</taxon>
        <taxon>Sphaerophragmiaceae</taxon>
        <taxon>Austropuccinia</taxon>
    </lineage>
</organism>
<feature type="domain" description="Integrase catalytic" evidence="17">
    <location>
        <begin position="495"/>
        <end position="665"/>
    </location>
</feature>
<proteinExistence type="predicted"/>
<dbReference type="GO" id="GO:0004519">
    <property type="term" value="F:endonuclease activity"/>
    <property type="evidence" value="ECO:0007669"/>
    <property type="project" value="UniProtKB-KW"/>
</dbReference>
<dbReference type="GO" id="GO:0003887">
    <property type="term" value="F:DNA-directed DNA polymerase activity"/>
    <property type="evidence" value="ECO:0007669"/>
    <property type="project" value="UniProtKB-KW"/>
</dbReference>
<dbReference type="PROSITE" id="PS50994">
    <property type="entry name" value="INTEGRASE"/>
    <property type="match status" value="1"/>
</dbReference>
<keyword evidence="4" id="KW-0479">Metal-binding</keyword>
<dbReference type="PANTHER" id="PTHR42648:SF11">
    <property type="entry name" value="TRANSPOSON TY4-P GAG-POL POLYPROTEIN"/>
    <property type="match status" value="1"/>
</dbReference>
<dbReference type="SUPFAM" id="SSF53098">
    <property type="entry name" value="Ribonuclease H-like"/>
    <property type="match status" value="1"/>
</dbReference>
<dbReference type="InterPro" id="IPR013103">
    <property type="entry name" value="RVT_2"/>
</dbReference>
<keyword evidence="13" id="KW-0511">Multifunctional enzyme</keyword>
<dbReference type="AlphaFoldDB" id="A0A9Q3EM07"/>
<evidence type="ECO:0000256" key="13">
    <source>
        <dbReference type="ARBA" id="ARBA00023268"/>
    </source>
</evidence>
<dbReference type="GO" id="GO:0016787">
    <property type="term" value="F:hydrolase activity"/>
    <property type="evidence" value="ECO:0007669"/>
    <property type="project" value="UniProtKB-KW"/>
</dbReference>
<feature type="region of interest" description="Disordered" evidence="16">
    <location>
        <begin position="1"/>
        <end position="23"/>
    </location>
</feature>
<keyword evidence="3" id="KW-0540">Nuclease</keyword>
<sequence>MPLRSGKFFSFNDSESSDSDSVVEQLVPTSRSDIQPIPLTSVSALPMDSKLVQEQSCPADFDMASPAFSSFLKNPSKFVSNVPKLRSDGSNFADWTKGLDNIFMYIFNKILFTDDPNNFDLFPQAKGALRFFLQQTIASDLSEMIQNEASPKLAFVELQQNFKKSTRLMQLDLVFDFFDMYNSVQSLKPNDIFSLNSYLVSVKREDKGESSQSVMKLAPKNQVPMKNRQMENLTNSMAKFVISSSSTPSSKPGATQVKSLRMPYENEIKQAHLNIKLCNRQPLMALRQKHGMECHYCKSQGLAYLGHWISTCPIIREILKLEKAPPSMMGIEPAIRAICDEKTAGLVDTGSQVHVSGNSDLFISMEPLEQMLALNLASPSFCIHATHRGKMKMPFISSEVNDVLFCKEVPGTLLLLGKLVEQGYKVRFVGSDMLVNSPQGELYFYAKFLNRSWIIHPFQSNILIRKGLDSPAKWSSFVCNDCMVAKSMRRQLAAHDEAPREQARDLMMSDVLGPMPILDIHQNKYILTLRDHFSTFVFCFPIKTCDEVPTVLTKTFALIHSVFGKSVKSLRTDNAKEYMGQNFKIILMSMGTQQLFTCPYTPEQNGEAERLNRTLGDAARTMLRASGLLKQFWSYAYKCAAYIHNRIPNSRTGTMTPLELWCGRRPQPKRIFPFGAKAIVHIPIEKRGKLDDRGKLCQLIGFQDDSQGYFFWDDNNKKVLNSNHVKFIDFSTNEQSDKMKITNLLNKLELRLGQENTEGICDEQDNVLSNLTTFMDTEIPTNMTEAKNLNWDKWRAAIERELVSFSEMNVWTPVEKQIGMKTIRTKFVFDLKQKGSPEEIVYKARLVAKGFCQRYGIDCEHTYAPTASLTSLRMLLALSLKNKWKMASFDVSVAYLHSPIKETVYVEAPTQFRPEWQGKVMRLNKAMYGLKQAGYCWWQHFRSVIESVGFKAEELDQCVYKCTRNDAIIYVRMHVDDGVIFSNNESEISRLKADLMHHLKLQWEDTLSRIVGIDLSCSQDRIVLSQSRFAHQVVDQFEKKANITLLRNKTTLPEYKLETSTDKPLEQKWYQSII</sequence>
<keyword evidence="11" id="KW-0808">Transferase</keyword>
<dbReference type="GO" id="GO:0046872">
    <property type="term" value="F:metal ion binding"/>
    <property type="evidence" value="ECO:0007669"/>
    <property type="project" value="UniProtKB-KW"/>
</dbReference>
<accession>A0A9Q3EM07</accession>
<evidence type="ECO:0000256" key="3">
    <source>
        <dbReference type="ARBA" id="ARBA00022722"/>
    </source>
</evidence>
<evidence type="ECO:0000256" key="15">
    <source>
        <dbReference type="ARBA" id="ARBA00049244"/>
    </source>
</evidence>